<evidence type="ECO:0000256" key="10">
    <source>
        <dbReference type="ARBA" id="ARBA00041746"/>
    </source>
</evidence>
<dbReference type="PANTHER" id="PTHR11879:SF22">
    <property type="entry name" value="ASPARTATE AMINOTRANSFERASE, MITOCHONDRIAL"/>
    <property type="match status" value="1"/>
</dbReference>
<evidence type="ECO:0000256" key="9">
    <source>
        <dbReference type="ARBA" id="ARBA00041257"/>
    </source>
</evidence>
<dbReference type="SUPFAM" id="SSF53383">
    <property type="entry name" value="PLP-dependent transferases"/>
    <property type="match status" value="1"/>
</dbReference>
<protein>
    <recommendedName>
        <fullName evidence="8">Aspartate aminotransferase, mitochondrial</fullName>
        <ecNumber evidence="4">2.6.1.1</ecNumber>
    </recommendedName>
    <alternativeName>
        <fullName evidence="9">Kynurenine aminotransferase 4</fullName>
    </alternativeName>
    <alternativeName>
        <fullName evidence="12">Kynurenine aminotransferase IV</fullName>
    </alternativeName>
    <alternativeName>
        <fullName evidence="11">Kynurenine--oxoglutarate transaminase 4</fullName>
    </alternativeName>
    <alternativeName>
        <fullName evidence="10">Kynurenine--oxoglutarate transaminase IV</fullName>
    </alternativeName>
</protein>
<dbReference type="Gene3D" id="3.90.1150.10">
    <property type="entry name" value="Aspartate Aminotransferase, domain 1"/>
    <property type="match status" value="1"/>
</dbReference>
<evidence type="ECO:0000313" key="15">
    <source>
        <dbReference type="Proteomes" id="UP000268014"/>
    </source>
</evidence>
<dbReference type="GO" id="GO:0030170">
    <property type="term" value="F:pyridoxal phosphate binding"/>
    <property type="evidence" value="ECO:0007669"/>
    <property type="project" value="InterPro"/>
</dbReference>
<dbReference type="WBParaSite" id="HPLM_0000295801-mRNA-1">
    <property type="protein sequence ID" value="HPLM_0000295801-mRNA-1"/>
    <property type="gene ID" value="HPLM_0000295801"/>
</dbReference>
<evidence type="ECO:0000313" key="14">
    <source>
        <dbReference type="EMBL" id="VDO17709.1"/>
    </source>
</evidence>
<evidence type="ECO:0000256" key="3">
    <source>
        <dbReference type="ARBA" id="ARBA00011738"/>
    </source>
</evidence>
<gene>
    <name evidence="14" type="ORF">HPLM_LOCUS2950</name>
</gene>
<dbReference type="InterPro" id="IPR015421">
    <property type="entry name" value="PyrdxlP-dep_Trfase_major"/>
</dbReference>
<name>A0A0N4W082_HAEPC</name>
<reference evidence="16" key="1">
    <citation type="submission" date="2017-02" db="UniProtKB">
        <authorList>
            <consortium name="WormBaseParasite"/>
        </authorList>
    </citation>
    <scope>IDENTIFICATION</scope>
</reference>
<reference evidence="14 15" key="2">
    <citation type="submission" date="2018-11" db="EMBL/GenBank/DDBJ databases">
        <authorList>
            <consortium name="Pathogen Informatics"/>
        </authorList>
    </citation>
    <scope>NUCLEOTIDE SEQUENCE [LARGE SCALE GENOMIC DNA]</scope>
    <source>
        <strain evidence="14 15">MHpl1</strain>
    </source>
</reference>
<accession>A0A0N4W082</accession>
<evidence type="ECO:0000313" key="16">
    <source>
        <dbReference type="WBParaSite" id="HPLM_0000295801-mRNA-1"/>
    </source>
</evidence>
<evidence type="ECO:0000256" key="6">
    <source>
        <dbReference type="ARBA" id="ARBA00022679"/>
    </source>
</evidence>
<dbReference type="PRINTS" id="PR00799">
    <property type="entry name" value="TRANSAMINASE"/>
</dbReference>
<dbReference type="OrthoDB" id="6752799at2759"/>
<evidence type="ECO:0000256" key="2">
    <source>
        <dbReference type="ARBA" id="ARBA00007441"/>
    </source>
</evidence>
<dbReference type="InterPro" id="IPR004839">
    <property type="entry name" value="Aminotransferase_I/II_large"/>
</dbReference>
<dbReference type="Gene3D" id="3.40.640.10">
    <property type="entry name" value="Type I PLP-dependent aspartate aminotransferase-like (Major domain)"/>
    <property type="match status" value="1"/>
</dbReference>
<comment type="cofactor">
    <cofactor evidence="1">
        <name>pyridoxal 5'-phosphate</name>
        <dbReference type="ChEBI" id="CHEBI:597326"/>
    </cofactor>
</comment>
<dbReference type="InterPro" id="IPR000796">
    <property type="entry name" value="Asp_trans"/>
</dbReference>
<evidence type="ECO:0000259" key="13">
    <source>
        <dbReference type="Pfam" id="PF00155"/>
    </source>
</evidence>
<dbReference type="EMBL" id="UZAF01007943">
    <property type="protein sequence ID" value="VDO17709.1"/>
    <property type="molecule type" value="Genomic_DNA"/>
</dbReference>
<dbReference type="EC" id="2.6.1.1" evidence="4"/>
<dbReference type="InterPro" id="IPR015422">
    <property type="entry name" value="PyrdxlP-dep_Trfase_small"/>
</dbReference>
<keyword evidence="5" id="KW-0032">Aminotransferase</keyword>
<dbReference type="Proteomes" id="UP000268014">
    <property type="component" value="Unassembled WGS sequence"/>
</dbReference>
<dbReference type="AlphaFoldDB" id="A0A0N4W082"/>
<keyword evidence="6" id="KW-0808">Transferase</keyword>
<dbReference type="STRING" id="6290.A0A0N4W082"/>
<keyword evidence="15" id="KW-1185">Reference proteome</keyword>
<feature type="domain" description="Aminotransferase class I/classII large" evidence="13">
    <location>
        <begin position="1"/>
        <end position="110"/>
    </location>
</feature>
<keyword evidence="7" id="KW-0663">Pyridoxal phosphate</keyword>
<organism evidence="16">
    <name type="scientific">Haemonchus placei</name>
    <name type="common">Barber's pole worm</name>
    <dbReference type="NCBI Taxonomy" id="6290"/>
    <lineage>
        <taxon>Eukaryota</taxon>
        <taxon>Metazoa</taxon>
        <taxon>Ecdysozoa</taxon>
        <taxon>Nematoda</taxon>
        <taxon>Chromadorea</taxon>
        <taxon>Rhabditida</taxon>
        <taxon>Rhabditina</taxon>
        <taxon>Rhabditomorpha</taxon>
        <taxon>Strongyloidea</taxon>
        <taxon>Trichostrongylidae</taxon>
        <taxon>Haemonchus</taxon>
    </lineage>
</organism>
<sequence>MGMYGERIGAFSVVCQDSEEAARVASQLKILIRPLYSNPPIHGARIVMKILNDPALYKQWLVDVKGMADRIISMRKQLRDLLAKEGSKRNWQHITDQIGMFCFTGINPQQVKFSFQIEVT</sequence>
<dbReference type="GO" id="GO:0005739">
    <property type="term" value="C:mitochondrion"/>
    <property type="evidence" value="ECO:0007669"/>
    <property type="project" value="TreeGrafter"/>
</dbReference>
<dbReference type="OMA" id="QCIETMS"/>
<evidence type="ECO:0000256" key="1">
    <source>
        <dbReference type="ARBA" id="ARBA00001933"/>
    </source>
</evidence>
<evidence type="ECO:0000256" key="11">
    <source>
        <dbReference type="ARBA" id="ARBA00042867"/>
    </source>
</evidence>
<comment type="subunit">
    <text evidence="3">Homodimer.</text>
</comment>
<evidence type="ECO:0000256" key="7">
    <source>
        <dbReference type="ARBA" id="ARBA00022898"/>
    </source>
</evidence>
<proteinExistence type="inferred from homology"/>
<evidence type="ECO:0000256" key="4">
    <source>
        <dbReference type="ARBA" id="ARBA00012753"/>
    </source>
</evidence>
<evidence type="ECO:0000256" key="12">
    <source>
        <dbReference type="ARBA" id="ARBA00042891"/>
    </source>
</evidence>
<dbReference type="Pfam" id="PF00155">
    <property type="entry name" value="Aminotran_1_2"/>
    <property type="match status" value="1"/>
</dbReference>
<dbReference type="GO" id="GO:0006533">
    <property type="term" value="P:L-aspartate catabolic process"/>
    <property type="evidence" value="ECO:0007669"/>
    <property type="project" value="TreeGrafter"/>
</dbReference>
<evidence type="ECO:0000256" key="5">
    <source>
        <dbReference type="ARBA" id="ARBA00022576"/>
    </source>
</evidence>
<comment type="similarity">
    <text evidence="2">Belongs to the class-I pyridoxal-phosphate-dependent aminotransferase family.</text>
</comment>
<evidence type="ECO:0000256" key="8">
    <source>
        <dbReference type="ARBA" id="ARBA00040891"/>
    </source>
</evidence>
<dbReference type="PANTHER" id="PTHR11879">
    <property type="entry name" value="ASPARTATE AMINOTRANSFERASE"/>
    <property type="match status" value="1"/>
</dbReference>
<dbReference type="InterPro" id="IPR015424">
    <property type="entry name" value="PyrdxlP-dep_Trfase"/>
</dbReference>
<dbReference type="GO" id="GO:0004069">
    <property type="term" value="F:L-aspartate:2-oxoglutarate aminotransferase activity"/>
    <property type="evidence" value="ECO:0007669"/>
    <property type="project" value="UniProtKB-EC"/>
</dbReference>